<keyword evidence="1" id="KW-1133">Transmembrane helix</keyword>
<gene>
    <name evidence="2" type="ORF">MNB_SM-4-1106</name>
</gene>
<evidence type="ECO:0000313" key="2">
    <source>
        <dbReference type="EMBL" id="SFV56952.1"/>
    </source>
</evidence>
<name>A0A1W1BU20_9ZZZZ</name>
<dbReference type="AlphaFoldDB" id="A0A1W1BU20"/>
<keyword evidence="1" id="KW-0472">Membrane</keyword>
<evidence type="ECO:0000256" key="1">
    <source>
        <dbReference type="SAM" id="Phobius"/>
    </source>
</evidence>
<dbReference type="EMBL" id="FPHF01000038">
    <property type="protein sequence ID" value="SFV56952.1"/>
    <property type="molecule type" value="Genomic_DNA"/>
</dbReference>
<accession>A0A1W1BU20</accession>
<sequence>MPSKEYLEEKAKRDKGNANSGKIIAATFIMCFIAVAAYIVMYGQ</sequence>
<proteinExistence type="predicted"/>
<protein>
    <submittedName>
        <fullName evidence="2">Uncharacterized protein</fullName>
    </submittedName>
</protein>
<organism evidence="2">
    <name type="scientific">hydrothermal vent metagenome</name>
    <dbReference type="NCBI Taxonomy" id="652676"/>
    <lineage>
        <taxon>unclassified sequences</taxon>
        <taxon>metagenomes</taxon>
        <taxon>ecological metagenomes</taxon>
    </lineage>
</organism>
<feature type="transmembrane region" description="Helical" evidence="1">
    <location>
        <begin position="21"/>
        <end position="41"/>
    </location>
</feature>
<reference evidence="2" key="1">
    <citation type="submission" date="2016-10" db="EMBL/GenBank/DDBJ databases">
        <authorList>
            <person name="de Groot N.N."/>
        </authorList>
    </citation>
    <scope>NUCLEOTIDE SEQUENCE</scope>
</reference>
<keyword evidence="1" id="KW-0812">Transmembrane</keyword>